<dbReference type="OrthoDB" id="9803803at2"/>
<dbReference type="CDD" id="cd07197">
    <property type="entry name" value="nitrilase"/>
    <property type="match status" value="1"/>
</dbReference>
<accession>A0A4R2L237</accession>
<protein>
    <submittedName>
        <fullName evidence="2">Putative amidohydrolase</fullName>
    </submittedName>
</protein>
<feature type="domain" description="CN hydrolase" evidence="1">
    <location>
        <begin position="4"/>
        <end position="230"/>
    </location>
</feature>
<evidence type="ECO:0000313" key="2">
    <source>
        <dbReference type="EMBL" id="TCO81121.1"/>
    </source>
</evidence>
<organism evidence="2 3">
    <name type="scientific">Plasticicumulans lactativorans</name>
    <dbReference type="NCBI Taxonomy" id="1133106"/>
    <lineage>
        <taxon>Bacteria</taxon>
        <taxon>Pseudomonadati</taxon>
        <taxon>Pseudomonadota</taxon>
        <taxon>Gammaproteobacteria</taxon>
        <taxon>Candidatus Competibacteraceae</taxon>
        <taxon>Plasticicumulans</taxon>
    </lineage>
</organism>
<proteinExistence type="predicted"/>
<reference evidence="2 3" key="1">
    <citation type="submission" date="2019-03" db="EMBL/GenBank/DDBJ databases">
        <title>Genomic Encyclopedia of Type Strains, Phase IV (KMG-IV): sequencing the most valuable type-strain genomes for metagenomic binning, comparative biology and taxonomic classification.</title>
        <authorList>
            <person name="Goeker M."/>
        </authorList>
    </citation>
    <scope>NUCLEOTIDE SEQUENCE [LARGE SCALE GENOMIC DNA]</scope>
    <source>
        <strain evidence="2 3">DSM 25287</strain>
    </source>
</reference>
<dbReference type="Proteomes" id="UP000295765">
    <property type="component" value="Unassembled WGS sequence"/>
</dbReference>
<dbReference type="EMBL" id="SLWY01000010">
    <property type="protein sequence ID" value="TCO81121.1"/>
    <property type="molecule type" value="Genomic_DNA"/>
</dbReference>
<sequence length="299" mass="33408">MTPFAIAGIQMHIAAHNNIDAIRHRVDLLMHLYPWVQMIVLSELAPFGPLLEHAQELPGPAEEPFQALARKHRVWMCTGSMFERCEGAIYNTSSVINPDGEVVGRHRKVFPFFPFESGVTPGEDFLLFDVPDVGRFAVLICFDMWFPETTRTVTAMGAEVILHPVLTHTIDRDVELSMAQANAAMFQCYVFDINGLGAGGNGQSCVVDPSGRYLHKSLTNEEFIPIEIDLDVVRRQRETGMRGLGQTLKSFRDRRVDLTVYDRNRWNHPYLDTLGKLVKPCQGSVAAAGTPGLRNKGEA</sequence>
<dbReference type="PANTHER" id="PTHR23088">
    <property type="entry name" value="NITRILASE-RELATED"/>
    <property type="match status" value="1"/>
</dbReference>
<dbReference type="PROSITE" id="PS50263">
    <property type="entry name" value="CN_HYDROLASE"/>
    <property type="match status" value="1"/>
</dbReference>
<dbReference type="AlphaFoldDB" id="A0A4R2L237"/>
<dbReference type="GO" id="GO:0016787">
    <property type="term" value="F:hydrolase activity"/>
    <property type="evidence" value="ECO:0007669"/>
    <property type="project" value="UniProtKB-KW"/>
</dbReference>
<dbReference type="InterPro" id="IPR003010">
    <property type="entry name" value="C-N_Hydrolase"/>
</dbReference>
<dbReference type="SUPFAM" id="SSF56317">
    <property type="entry name" value="Carbon-nitrogen hydrolase"/>
    <property type="match status" value="1"/>
</dbReference>
<comment type="caution">
    <text evidence="2">The sequence shown here is derived from an EMBL/GenBank/DDBJ whole genome shotgun (WGS) entry which is preliminary data.</text>
</comment>
<dbReference type="RefSeq" id="WP_132542377.1">
    <property type="nucleotide sequence ID" value="NZ_SLWY01000010.1"/>
</dbReference>
<dbReference type="InterPro" id="IPR036526">
    <property type="entry name" value="C-N_Hydrolase_sf"/>
</dbReference>
<keyword evidence="3" id="KW-1185">Reference proteome</keyword>
<keyword evidence="2" id="KW-0378">Hydrolase</keyword>
<dbReference type="Pfam" id="PF00795">
    <property type="entry name" value="CN_hydrolase"/>
    <property type="match status" value="1"/>
</dbReference>
<dbReference type="PANTHER" id="PTHR23088:SF27">
    <property type="entry name" value="DEAMINATED GLUTATHIONE AMIDASE"/>
    <property type="match status" value="1"/>
</dbReference>
<evidence type="ECO:0000313" key="3">
    <source>
        <dbReference type="Proteomes" id="UP000295765"/>
    </source>
</evidence>
<gene>
    <name evidence="2" type="ORF">EV699_110147</name>
</gene>
<name>A0A4R2L237_9GAMM</name>
<evidence type="ECO:0000259" key="1">
    <source>
        <dbReference type="PROSITE" id="PS50263"/>
    </source>
</evidence>
<dbReference type="Gene3D" id="3.60.110.10">
    <property type="entry name" value="Carbon-nitrogen hydrolase"/>
    <property type="match status" value="1"/>
</dbReference>